<dbReference type="Proteomes" id="UP001163064">
    <property type="component" value="Unassembled WGS sequence"/>
</dbReference>
<keyword evidence="7 9" id="KW-0624">Polysaccharide degradation</keyword>
<dbReference type="GO" id="GO:0016787">
    <property type="term" value="F:hydrolase activity"/>
    <property type="evidence" value="ECO:0007669"/>
    <property type="project" value="UniProtKB-KW"/>
</dbReference>
<keyword evidence="11" id="KW-1185">Reference proteome</keyword>
<keyword evidence="4" id="KW-1015">Disulfide bond</keyword>
<gene>
    <name evidence="10" type="ORF">OFY01_02065</name>
</gene>
<dbReference type="InterPro" id="IPR016288">
    <property type="entry name" value="Beta_cellobiohydrolase"/>
</dbReference>
<keyword evidence="3 9" id="KW-0136">Cellulose degradation</keyword>
<dbReference type="Gene3D" id="3.20.20.40">
    <property type="entry name" value="1, 4-beta cellobiohydrolase"/>
    <property type="match status" value="1"/>
</dbReference>
<keyword evidence="1 9" id="KW-0732">Signal</keyword>
<accession>A0ABT3TNF4</accession>
<feature type="signal peptide" evidence="9">
    <location>
        <begin position="1"/>
        <end position="27"/>
    </location>
</feature>
<dbReference type="PRINTS" id="PR00733">
    <property type="entry name" value="GLHYDRLASE6"/>
</dbReference>
<dbReference type="InterPro" id="IPR001524">
    <property type="entry name" value="Glyco_hydro_6_CS"/>
</dbReference>
<dbReference type="EC" id="3.2.1.-" evidence="9"/>
<evidence type="ECO:0000256" key="1">
    <source>
        <dbReference type="ARBA" id="ARBA00022729"/>
    </source>
</evidence>
<dbReference type="RefSeq" id="WP_266595715.1">
    <property type="nucleotide sequence ID" value="NZ_JAPHNL010000011.1"/>
</dbReference>
<dbReference type="PANTHER" id="PTHR34876">
    <property type="match status" value="1"/>
</dbReference>
<keyword evidence="2 9" id="KW-0378">Hydrolase</keyword>
<proteinExistence type="inferred from homology"/>
<evidence type="ECO:0000256" key="2">
    <source>
        <dbReference type="ARBA" id="ARBA00022801"/>
    </source>
</evidence>
<sequence length="321" mass="33881">MRRRLCALLAAFSALPLALALAPAAHAADPTTMTSGFYVDPNSSAKRWVAANPGDGRAPAIESAIADTPMAHWFGSWSGTIGTATGAYVGAAAYQHKLPLLVAYNIYKRDYCGGQSSGGASSPSAYANWIAQFAGGIADRPAVVLLEPDSLADYDCMNQAQIDQRESMITGALTQFNRQAPNTWVYLDAGNPHWVSAAAMAQRLNAAGLRQAHGFSLNISNYFTTADNIAYGNAVNSELSARYGYTKPFVVDTSRNGNGSDGQWCNPPGRRIGTPTQRGGGAEMLLWIKTPGESDGDCGVGAGSSAGQFLPEAAYKMIYGY</sequence>
<dbReference type="PANTHER" id="PTHR34876:SF4">
    <property type="entry name" value="1,4-BETA-D-GLUCAN CELLOBIOHYDROLASE C-RELATED"/>
    <property type="match status" value="1"/>
</dbReference>
<evidence type="ECO:0000313" key="10">
    <source>
        <dbReference type="EMBL" id="MCX3058578.1"/>
    </source>
</evidence>
<evidence type="ECO:0000313" key="11">
    <source>
        <dbReference type="Proteomes" id="UP001163064"/>
    </source>
</evidence>
<keyword evidence="6 9" id="KW-0326">Glycosidase</keyword>
<evidence type="ECO:0000256" key="5">
    <source>
        <dbReference type="ARBA" id="ARBA00023277"/>
    </source>
</evidence>
<name>A0ABT3TNF4_9ACTN</name>
<organism evidence="10 11">
    <name type="scientific">Streptomyces beihaiensis</name>
    <dbReference type="NCBI Taxonomy" id="2984495"/>
    <lineage>
        <taxon>Bacteria</taxon>
        <taxon>Bacillati</taxon>
        <taxon>Actinomycetota</taxon>
        <taxon>Actinomycetes</taxon>
        <taxon>Kitasatosporales</taxon>
        <taxon>Streptomycetaceae</taxon>
        <taxon>Streptomyces</taxon>
    </lineage>
</organism>
<evidence type="ECO:0000256" key="6">
    <source>
        <dbReference type="ARBA" id="ARBA00023295"/>
    </source>
</evidence>
<feature type="chain" id="PRO_5044995541" description="Glucanase" evidence="9">
    <location>
        <begin position="28"/>
        <end position="321"/>
    </location>
</feature>
<evidence type="ECO:0000256" key="3">
    <source>
        <dbReference type="ARBA" id="ARBA00023001"/>
    </source>
</evidence>
<comment type="similarity">
    <text evidence="9">Belongs to the glycosyl hydrolase family 6.</text>
</comment>
<keyword evidence="5 9" id="KW-0119">Carbohydrate metabolism</keyword>
<dbReference type="SUPFAM" id="SSF51989">
    <property type="entry name" value="Glycosyl hydrolases family 6, cellulases"/>
    <property type="match status" value="1"/>
</dbReference>
<dbReference type="InterPro" id="IPR036434">
    <property type="entry name" value="Beta_cellobiohydrolase_sf"/>
</dbReference>
<dbReference type="PIRSF" id="PIRSF001100">
    <property type="entry name" value="Beta_cellobiohydrolase"/>
    <property type="match status" value="1"/>
</dbReference>
<dbReference type="PROSITE" id="PS00656">
    <property type="entry name" value="GLYCOSYL_HYDROL_F6_2"/>
    <property type="match status" value="1"/>
</dbReference>
<reference evidence="10" key="1">
    <citation type="submission" date="2022-10" db="EMBL/GenBank/DDBJ databases">
        <title>Streptomyces beihaiensis sp. nov., a chitin degrading actinobacterium, isolated from shrimp pond soil.</title>
        <authorList>
            <person name="Xie J."/>
            <person name="Shen N."/>
        </authorList>
    </citation>
    <scope>NUCLEOTIDE SEQUENCE</scope>
    <source>
        <strain evidence="10">GXMU-J5</strain>
    </source>
</reference>
<evidence type="ECO:0000256" key="8">
    <source>
        <dbReference type="PROSITE-ProRule" id="PRU10057"/>
    </source>
</evidence>
<protein>
    <recommendedName>
        <fullName evidence="9">Glucanase</fullName>
        <ecNumber evidence="9">3.2.1.-</ecNumber>
    </recommendedName>
</protein>
<dbReference type="EMBL" id="JAPHNL010000011">
    <property type="protein sequence ID" value="MCX3058578.1"/>
    <property type="molecule type" value="Genomic_DNA"/>
</dbReference>
<feature type="active site" description="Proton donor" evidence="8">
    <location>
        <position position="149"/>
    </location>
</feature>
<evidence type="ECO:0000256" key="7">
    <source>
        <dbReference type="ARBA" id="ARBA00023326"/>
    </source>
</evidence>
<evidence type="ECO:0000256" key="4">
    <source>
        <dbReference type="ARBA" id="ARBA00023157"/>
    </source>
</evidence>
<dbReference type="Pfam" id="PF01341">
    <property type="entry name" value="Glyco_hydro_6"/>
    <property type="match status" value="1"/>
</dbReference>
<evidence type="ECO:0000256" key="9">
    <source>
        <dbReference type="RuleBase" id="RU361186"/>
    </source>
</evidence>
<comment type="caution">
    <text evidence="10">The sequence shown here is derived from an EMBL/GenBank/DDBJ whole genome shotgun (WGS) entry which is preliminary data.</text>
</comment>